<dbReference type="GO" id="GO:0016020">
    <property type="term" value="C:membrane"/>
    <property type="evidence" value="ECO:0007669"/>
    <property type="project" value="TreeGrafter"/>
</dbReference>
<dbReference type="AlphaFoldDB" id="A0AAC9BL87"/>
<dbReference type="GO" id="GO:0016787">
    <property type="term" value="F:hydrolase activity"/>
    <property type="evidence" value="ECO:0007669"/>
    <property type="project" value="UniProtKB-KW"/>
</dbReference>
<proteinExistence type="predicted"/>
<keyword evidence="2" id="KW-0378">Hydrolase</keyword>
<reference evidence="2 3" key="1">
    <citation type="submission" date="2015-09" db="EMBL/GenBank/DDBJ databases">
        <authorList>
            <person name="Xu Y."/>
            <person name="Nagy A."/>
            <person name="Liu N.T."/>
            <person name="Nou X."/>
        </authorList>
    </citation>
    <scope>NUCLEOTIDE SEQUENCE [LARGE SCALE GENOMIC DNA]</scope>
    <source>
        <strain evidence="2 3">FC1138</strain>
    </source>
</reference>
<dbReference type="InterPro" id="IPR029058">
    <property type="entry name" value="AB_hydrolase_fold"/>
</dbReference>
<dbReference type="Proteomes" id="UP000077927">
    <property type="component" value="Chromosome 2"/>
</dbReference>
<dbReference type="Pfam" id="PF00561">
    <property type="entry name" value="Abhydrolase_1"/>
    <property type="match status" value="1"/>
</dbReference>
<sequence>MHEMTTINVAGTSVNYSATGAGPGLVFVHGTSVDAQGNFGHVVDRFADQRRVICPNYGGAGHSTIPDGSLALDTLVEQIAGTIRHAATAPVDLVGDSLGAVVAAATAARYPALVRKLVLVAGWADSGDARHKMVFDTWARLAASDAELASRYGMALAVKPAFLTALGEATIAALSRQPAPSETGRRIDLGSRIDIRDAARTITAPTLIIRGSHDYLIPPYQTALLRTLINNSQDVEVDSGHAVFLEKGDEVVAIIREFLFAHAM</sequence>
<dbReference type="SUPFAM" id="SSF53474">
    <property type="entry name" value="alpha/beta-Hydrolases"/>
    <property type="match status" value="1"/>
</dbReference>
<dbReference type="PANTHER" id="PTHR43798">
    <property type="entry name" value="MONOACYLGLYCEROL LIPASE"/>
    <property type="match status" value="1"/>
</dbReference>
<dbReference type="InterPro" id="IPR000073">
    <property type="entry name" value="AB_hydrolase_1"/>
</dbReference>
<dbReference type="PANTHER" id="PTHR43798:SF33">
    <property type="entry name" value="HYDROLASE, PUTATIVE (AFU_ORTHOLOGUE AFUA_2G14860)-RELATED"/>
    <property type="match status" value="1"/>
</dbReference>
<feature type="domain" description="AB hydrolase-1" evidence="1">
    <location>
        <begin position="25"/>
        <end position="247"/>
    </location>
</feature>
<organism evidence="2 3">
    <name type="scientific">Ralstonia insidiosa</name>
    <dbReference type="NCBI Taxonomy" id="190721"/>
    <lineage>
        <taxon>Bacteria</taxon>
        <taxon>Pseudomonadati</taxon>
        <taxon>Pseudomonadota</taxon>
        <taxon>Betaproteobacteria</taxon>
        <taxon>Burkholderiales</taxon>
        <taxon>Burkholderiaceae</taxon>
        <taxon>Ralstonia</taxon>
    </lineage>
</organism>
<name>A0AAC9BL87_9RALS</name>
<dbReference type="EMBL" id="CP012606">
    <property type="protein sequence ID" value="ANH75941.1"/>
    <property type="molecule type" value="Genomic_DNA"/>
</dbReference>
<accession>A0AAC9BL87</accession>
<evidence type="ECO:0000313" key="2">
    <source>
        <dbReference type="EMBL" id="ANH75941.1"/>
    </source>
</evidence>
<evidence type="ECO:0000313" key="3">
    <source>
        <dbReference type="Proteomes" id="UP000077927"/>
    </source>
</evidence>
<dbReference type="Gene3D" id="3.40.50.1820">
    <property type="entry name" value="alpha/beta hydrolase"/>
    <property type="match status" value="1"/>
</dbReference>
<protein>
    <submittedName>
        <fullName evidence="2">Alpha/beta hydrolase family protein</fullName>
    </submittedName>
</protein>
<dbReference type="PRINTS" id="PR00111">
    <property type="entry name" value="ABHYDROLASE"/>
</dbReference>
<dbReference type="InterPro" id="IPR050266">
    <property type="entry name" value="AB_hydrolase_sf"/>
</dbReference>
<dbReference type="KEGG" id="rin:ACS15_5329"/>
<gene>
    <name evidence="2" type="ORF">ACS15_5329</name>
</gene>
<evidence type="ECO:0000259" key="1">
    <source>
        <dbReference type="Pfam" id="PF00561"/>
    </source>
</evidence>